<reference evidence="1 2" key="1">
    <citation type="submission" date="2019-07" db="EMBL/GenBank/DDBJ databases">
        <title>Georgenia wutianyii sp. nov. and Georgenia *** sp. nov. isolated from plateau pika (Ochotona curzoniae) in the Qinghai-Tibet plateau of China.</title>
        <authorList>
            <person name="Tian Z."/>
        </authorList>
    </citation>
    <scope>NUCLEOTIDE SEQUENCE [LARGE SCALE GENOMIC DNA]</scope>
    <source>
        <strain evidence="1 2">Z446</strain>
    </source>
</reference>
<comment type="caution">
    <text evidence="1">The sequence shown here is derived from an EMBL/GenBank/DDBJ whole genome shotgun (WGS) entry which is preliminary data.</text>
</comment>
<name>A0A552WUH9_9MICO</name>
<protein>
    <submittedName>
        <fullName evidence="1">Uncharacterized protein</fullName>
    </submittedName>
</protein>
<proteinExistence type="predicted"/>
<dbReference type="EMBL" id="VJXR01000010">
    <property type="protein sequence ID" value="TRW46366.1"/>
    <property type="molecule type" value="Genomic_DNA"/>
</dbReference>
<dbReference type="Proteomes" id="UP000318693">
    <property type="component" value="Unassembled WGS sequence"/>
</dbReference>
<keyword evidence="2" id="KW-1185">Reference proteome</keyword>
<accession>A0A552WUH9</accession>
<dbReference type="RefSeq" id="WP_143417511.1">
    <property type="nucleotide sequence ID" value="NZ_VJXR01000010.1"/>
</dbReference>
<evidence type="ECO:0000313" key="1">
    <source>
        <dbReference type="EMBL" id="TRW46366.1"/>
    </source>
</evidence>
<dbReference type="AlphaFoldDB" id="A0A552WUH9"/>
<evidence type="ECO:0000313" key="2">
    <source>
        <dbReference type="Proteomes" id="UP000318693"/>
    </source>
</evidence>
<organism evidence="1 2">
    <name type="scientific">Georgenia yuyongxinii</name>
    <dbReference type="NCBI Taxonomy" id="2589797"/>
    <lineage>
        <taxon>Bacteria</taxon>
        <taxon>Bacillati</taxon>
        <taxon>Actinomycetota</taxon>
        <taxon>Actinomycetes</taxon>
        <taxon>Micrococcales</taxon>
        <taxon>Bogoriellaceae</taxon>
        <taxon>Georgenia</taxon>
    </lineage>
</organism>
<sequence length="111" mass="11248">MGGDHASDVQPNSGGLGSRIHARFKALGGLEVPRATDPPRSADLGVTPEQVPSMEAAMWERVCDDAGLLTAAEVAALTGVTPSRAVEDAATGHTLAVVVDGHAVVAGEPVR</sequence>
<gene>
    <name evidence="1" type="ORF">FJ693_05420</name>
</gene>